<dbReference type="AlphaFoldDB" id="A0A9P4J7R1"/>
<keyword evidence="1" id="KW-0812">Transmembrane</keyword>
<dbReference type="OrthoDB" id="3933975at2759"/>
<comment type="caution">
    <text evidence="2">The sequence shown here is derived from an EMBL/GenBank/DDBJ whole genome shotgun (WGS) entry which is preliminary data.</text>
</comment>
<keyword evidence="1" id="KW-0472">Membrane</keyword>
<accession>A0A9P4J7R1</accession>
<reference evidence="2" key="1">
    <citation type="journal article" date="2020" name="Stud. Mycol.">
        <title>101 Dothideomycetes genomes: a test case for predicting lifestyles and emergence of pathogens.</title>
        <authorList>
            <person name="Haridas S."/>
            <person name="Albert R."/>
            <person name="Binder M."/>
            <person name="Bloem J."/>
            <person name="Labutti K."/>
            <person name="Salamov A."/>
            <person name="Andreopoulos B."/>
            <person name="Baker S."/>
            <person name="Barry K."/>
            <person name="Bills G."/>
            <person name="Bluhm B."/>
            <person name="Cannon C."/>
            <person name="Castanera R."/>
            <person name="Culley D."/>
            <person name="Daum C."/>
            <person name="Ezra D."/>
            <person name="Gonzalez J."/>
            <person name="Henrissat B."/>
            <person name="Kuo A."/>
            <person name="Liang C."/>
            <person name="Lipzen A."/>
            <person name="Lutzoni F."/>
            <person name="Magnuson J."/>
            <person name="Mondo S."/>
            <person name="Nolan M."/>
            <person name="Ohm R."/>
            <person name="Pangilinan J."/>
            <person name="Park H.-J."/>
            <person name="Ramirez L."/>
            <person name="Alfaro M."/>
            <person name="Sun H."/>
            <person name="Tritt A."/>
            <person name="Yoshinaga Y."/>
            <person name="Zwiers L.-H."/>
            <person name="Turgeon B."/>
            <person name="Goodwin S."/>
            <person name="Spatafora J."/>
            <person name="Crous P."/>
            <person name="Grigoriev I."/>
        </authorList>
    </citation>
    <scope>NUCLEOTIDE SEQUENCE</scope>
    <source>
        <strain evidence="2">CBS 260.36</strain>
    </source>
</reference>
<sequence>MATLRRCRSICCRFCCYSFLFILFVIAIIYAYAFIFIAIPGERAEAYENYVVALRKEYLNSSSDALNDTRHLPKHVTHPLIANVTQLWTNTRYEQLGLEEEITGEYATVWGLYPENTKQSWVYLGGTNPGPAPWYTLPTPYTRYNASCIDAPAVCDAYNSAFESVAAEVHRSTNPDLANLNLTFVDCDVTGGICNSWAAQPAMMTHFRSMEPCRLEMGRSRMRFICSLRITHVNLPYEVMPFTRKVWIGGRLIPAFPDHYEQLRTLIWFDGAVDALTEGSVSVVESKAEKADRWEIPGEEFEKPRLGLEEDWWTELGGAVARGAAQKYANLRARLLG</sequence>
<feature type="transmembrane region" description="Helical" evidence="1">
    <location>
        <begin position="14"/>
        <end position="39"/>
    </location>
</feature>
<evidence type="ECO:0000313" key="3">
    <source>
        <dbReference type="Proteomes" id="UP000799439"/>
    </source>
</evidence>
<dbReference type="EMBL" id="ML996082">
    <property type="protein sequence ID" value="KAF2156291.1"/>
    <property type="molecule type" value="Genomic_DNA"/>
</dbReference>
<dbReference type="Proteomes" id="UP000799439">
    <property type="component" value="Unassembled WGS sequence"/>
</dbReference>
<proteinExistence type="predicted"/>
<evidence type="ECO:0000313" key="2">
    <source>
        <dbReference type="EMBL" id="KAF2156291.1"/>
    </source>
</evidence>
<evidence type="ECO:0000256" key="1">
    <source>
        <dbReference type="SAM" id="Phobius"/>
    </source>
</evidence>
<gene>
    <name evidence="2" type="ORF">K461DRAFT_94020</name>
</gene>
<name>A0A9P4J7R1_9PEZI</name>
<protein>
    <submittedName>
        <fullName evidence="2">Uncharacterized protein</fullName>
    </submittedName>
</protein>
<organism evidence="2 3">
    <name type="scientific">Myriangium duriaei CBS 260.36</name>
    <dbReference type="NCBI Taxonomy" id="1168546"/>
    <lineage>
        <taxon>Eukaryota</taxon>
        <taxon>Fungi</taxon>
        <taxon>Dikarya</taxon>
        <taxon>Ascomycota</taxon>
        <taxon>Pezizomycotina</taxon>
        <taxon>Dothideomycetes</taxon>
        <taxon>Dothideomycetidae</taxon>
        <taxon>Myriangiales</taxon>
        <taxon>Myriangiaceae</taxon>
        <taxon>Myriangium</taxon>
    </lineage>
</organism>
<keyword evidence="1" id="KW-1133">Transmembrane helix</keyword>
<keyword evidence="3" id="KW-1185">Reference proteome</keyword>